<feature type="domain" description="ABC transporter" evidence="5">
    <location>
        <begin position="29"/>
        <end position="134"/>
    </location>
</feature>
<protein>
    <recommendedName>
        <fullName evidence="5">ABC transporter domain-containing protein</fullName>
    </recommendedName>
</protein>
<keyword evidence="3" id="KW-1003">Cell membrane</keyword>
<reference evidence="6" key="1">
    <citation type="submission" date="2018-05" db="EMBL/GenBank/DDBJ databases">
        <authorList>
            <person name="Lanie J.A."/>
            <person name="Ng W.-L."/>
            <person name="Kazmierczak K.M."/>
            <person name="Andrzejewski T.M."/>
            <person name="Davidsen T.M."/>
            <person name="Wayne K.J."/>
            <person name="Tettelin H."/>
            <person name="Glass J.I."/>
            <person name="Rusch D."/>
            <person name="Podicherti R."/>
            <person name="Tsui H.-C.T."/>
            <person name="Winkler M.E."/>
        </authorList>
    </citation>
    <scope>NUCLEOTIDE SEQUENCE</scope>
</reference>
<dbReference type="PANTHER" id="PTHR43297">
    <property type="entry name" value="OLIGOPEPTIDE TRANSPORT ATP-BINDING PROTEIN APPD"/>
    <property type="match status" value="1"/>
</dbReference>
<keyword evidence="4" id="KW-0472">Membrane</keyword>
<evidence type="ECO:0000256" key="2">
    <source>
        <dbReference type="ARBA" id="ARBA00022448"/>
    </source>
</evidence>
<proteinExistence type="predicted"/>
<dbReference type="InterPro" id="IPR003439">
    <property type="entry name" value="ABC_transporter-like_ATP-bd"/>
</dbReference>
<comment type="subcellular location">
    <subcellularLocation>
        <location evidence="1">Membrane</location>
    </subcellularLocation>
</comment>
<dbReference type="Gene3D" id="3.40.50.300">
    <property type="entry name" value="P-loop containing nucleotide triphosphate hydrolases"/>
    <property type="match status" value="1"/>
</dbReference>
<dbReference type="GO" id="GO:0016887">
    <property type="term" value="F:ATP hydrolysis activity"/>
    <property type="evidence" value="ECO:0007669"/>
    <property type="project" value="InterPro"/>
</dbReference>
<dbReference type="GO" id="GO:0016020">
    <property type="term" value="C:membrane"/>
    <property type="evidence" value="ECO:0007669"/>
    <property type="project" value="UniProtKB-SubCell"/>
</dbReference>
<dbReference type="PANTHER" id="PTHR43297:SF2">
    <property type="entry name" value="DIPEPTIDE TRANSPORT ATP-BINDING PROTEIN DPPD"/>
    <property type="match status" value="1"/>
</dbReference>
<dbReference type="EMBL" id="UINC01077372">
    <property type="protein sequence ID" value="SVC17434.1"/>
    <property type="molecule type" value="Genomic_DNA"/>
</dbReference>
<dbReference type="GO" id="GO:0005524">
    <property type="term" value="F:ATP binding"/>
    <property type="evidence" value="ECO:0007669"/>
    <property type="project" value="InterPro"/>
</dbReference>
<evidence type="ECO:0000256" key="3">
    <source>
        <dbReference type="ARBA" id="ARBA00022475"/>
    </source>
</evidence>
<sequence>MSDAPRDIALEIEDLKVEFDTLEGVVSVLKGVDLAVHRGEAVGLVGESGSGKSVTAMSVLRLLREPPARLSGSIKLHGSQGGESTDLAKLDPGSERMQQIRGNDIAMVFQEPMSSLSPVFTVGHQVAEVIWLHQDKSRPQAYTEAEEIL</sequence>
<evidence type="ECO:0000256" key="4">
    <source>
        <dbReference type="ARBA" id="ARBA00023136"/>
    </source>
</evidence>
<dbReference type="SUPFAM" id="SSF52540">
    <property type="entry name" value="P-loop containing nucleoside triphosphate hydrolases"/>
    <property type="match status" value="1"/>
</dbReference>
<evidence type="ECO:0000256" key="1">
    <source>
        <dbReference type="ARBA" id="ARBA00004370"/>
    </source>
</evidence>
<keyword evidence="2" id="KW-0813">Transport</keyword>
<evidence type="ECO:0000259" key="5">
    <source>
        <dbReference type="Pfam" id="PF00005"/>
    </source>
</evidence>
<gene>
    <name evidence="6" type="ORF">METZ01_LOCUS270288</name>
</gene>
<accession>A0A382JY56</accession>
<feature type="non-terminal residue" evidence="6">
    <location>
        <position position="149"/>
    </location>
</feature>
<name>A0A382JY56_9ZZZZ</name>
<dbReference type="AlphaFoldDB" id="A0A382JY56"/>
<evidence type="ECO:0000313" key="6">
    <source>
        <dbReference type="EMBL" id="SVC17434.1"/>
    </source>
</evidence>
<dbReference type="InterPro" id="IPR027417">
    <property type="entry name" value="P-loop_NTPase"/>
</dbReference>
<organism evidence="6">
    <name type="scientific">marine metagenome</name>
    <dbReference type="NCBI Taxonomy" id="408172"/>
    <lineage>
        <taxon>unclassified sequences</taxon>
        <taxon>metagenomes</taxon>
        <taxon>ecological metagenomes</taxon>
    </lineage>
</organism>
<dbReference type="InterPro" id="IPR050388">
    <property type="entry name" value="ABC_Ni/Peptide_Import"/>
</dbReference>
<dbReference type="Pfam" id="PF00005">
    <property type="entry name" value="ABC_tran"/>
    <property type="match status" value="1"/>
</dbReference>